<dbReference type="GeneID" id="17253416"/>
<proteinExistence type="predicted"/>
<evidence type="ECO:0000313" key="2">
    <source>
        <dbReference type="Proteomes" id="UP000013827"/>
    </source>
</evidence>
<dbReference type="HOGENOM" id="CLU_1231834_0_0_1"/>
<dbReference type="EnsemblProtists" id="EOD07143">
    <property type="protein sequence ID" value="EOD07143"/>
    <property type="gene ID" value="EMIHUDRAFT_96988"/>
</dbReference>
<evidence type="ECO:0000313" key="1">
    <source>
        <dbReference type="EnsemblProtists" id="EOD07143"/>
    </source>
</evidence>
<dbReference type="AlphaFoldDB" id="A0A0D3I7A8"/>
<reference evidence="1" key="2">
    <citation type="submission" date="2024-10" db="UniProtKB">
        <authorList>
            <consortium name="EnsemblProtists"/>
        </authorList>
    </citation>
    <scope>IDENTIFICATION</scope>
</reference>
<accession>A0A0D3I7A8</accession>
<dbReference type="RefSeq" id="XP_005759572.1">
    <property type="nucleotide sequence ID" value="XM_005759515.1"/>
</dbReference>
<protein>
    <submittedName>
        <fullName evidence="1">Uncharacterized protein</fullName>
    </submittedName>
</protein>
<sequence>MLASLVAIGSLAAFAPTALTPPSSCRQPGLRLSAPVLSGALATGAAIGLCAARAADGARLASRAAHADEAAFRRYGASLHGMSAAVLYAGWRGGALPFADAFTAAALIYGGNGLQWLLLPRYSASLYRFEAEIGPAATAAVRACGGTLLASGAYMQLLRRRGHAAGLAASAGLAAALSLARAVGALRAARAAAARQGCGLDYAPSIGRAAAAAAASAVIALGATR</sequence>
<reference evidence="2" key="1">
    <citation type="journal article" date="2013" name="Nature">
        <title>Pan genome of the phytoplankton Emiliania underpins its global distribution.</title>
        <authorList>
            <person name="Read B.A."/>
            <person name="Kegel J."/>
            <person name="Klute M.J."/>
            <person name="Kuo A."/>
            <person name="Lefebvre S.C."/>
            <person name="Maumus F."/>
            <person name="Mayer C."/>
            <person name="Miller J."/>
            <person name="Monier A."/>
            <person name="Salamov A."/>
            <person name="Young J."/>
            <person name="Aguilar M."/>
            <person name="Claverie J.M."/>
            <person name="Frickenhaus S."/>
            <person name="Gonzalez K."/>
            <person name="Herman E.K."/>
            <person name="Lin Y.C."/>
            <person name="Napier J."/>
            <person name="Ogata H."/>
            <person name="Sarno A.F."/>
            <person name="Shmutz J."/>
            <person name="Schroeder D."/>
            <person name="de Vargas C."/>
            <person name="Verret F."/>
            <person name="von Dassow P."/>
            <person name="Valentin K."/>
            <person name="Van de Peer Y."/>
            <person name="Wheeler G."/>
            <person name="Dacks J.B."/>
            <person name="Delwiche C.F."/>
            <person name="Dyhrman S.T."/>
            <person name="Glockner G."/>
            <person name="John U."/>
            <person name="Richards T."/>
            <person name="Worden A.Z."/>
            <person name="Zhang X."/>
            <person name="Grigoriev I.V."/>
            <person name="Allen A.E."/>
            <person name="Bidle K."/>
            <person name="Borodovsky M."/>
            <person name="Bowler C."/>
            <person name="Brownlee C."/>
            <person name="Cock J.M."/>
            <person name="Elias M."/>
            <person name="Gladyshev V.N."/>
            <person name="Groth M."/>
            <person name="Guda C."/>
            <person name="Hadaegh A."/>
            <person name="Iglesias-Rodriguez M.D."/>
            <person name="Jenkins J."/>
            <person name="Jones B.M."/>
            <person name="Lawson T."/>
            <person name="Leese F."/>
            <person name="Lindquist E."/>
            <person name="Lobanov A."/>
            <person name="Lomsadze A."/>
            <person name="Malik S.B."/>
            <person name="Marsh M.E."/>
            <person name="Mackinder L."/>
            <person name="Mock T."/>
            <person name="Mueller-Roeber B."/>
            <person name="Pagarete A."/>
            <person name="Parker M."/>
            <person name="Probert I."/>
            <person name="Quesneville H."/>
            <person name="Raines C."/>
            <person name="Rensing S.A."/>
            <person name="Riano-Pachon D.M."/>
            <person name="Richier S."/>
            <person name="Rokitta S."/>
            <person name="Shiraiwa Y."/>
            <person name="Soanes D.M."/>
            <person name="van der Giezen M."/>
            <person name="Wahlund T.M."/>
            <person name="Williams B."/>
            <person name="Wilson W."/>
            <person name="Wolfe G."/>
            <person name="Wurch L.L."/>
        </authorList>
    </citation>
    <scope>NUCLEOTIDE SEQUENCE</scope>
</reference>
<dbReference type="KEGG" id="ehx:EMIHUDRAFT_96988"/>
<keyword evidence="2" id="KW-1185">Reference proteome</keyword>
<name>A0A0D3I7A8_EMIH1</name>
<organism evidence="1 2">
    <name type="scientific">Emiliania huxleyi (strain CCMP1516)</name>
    <dbReference type="NCBI Taxonomy" id="280463"/>
    <lineage>
        <taxon>Eukaryota</taxon>
        <taxon>Haptista</taxon>
        <taxon>Haptophyta</taxon>
        <taxon>Prymnesiophyceae</taxon>
        <taxon>Isochrysidales</taxon>
        <taxon>Noelaerhabdaceae</taxon>
        <taxon>Emiliania</taxon>
    </lineage>
</organism>
<dbReference type="PaxDb" id="2903-EOD07143"/>
<dbReference type="Proteomes" id="UP000013827">
    <property type="component" value="Unassembled WGS sequence"/>
</dbReference>